<proteinExistence type="predicted"/>
<feature type="transmembrane region" description="Helical" evidence="1">
    <location>
        <begin position="61"/>
        <end position="81"/>
    </location>
</feature>
<gene>
    <name evidence="3" type="ordered locus">PSMK_17410</name>
</gene>
<name>I0IF62_PHYMF</name>
<feature type="transmembrane region" description="Helical" evidence="1">
    <location>
        <begin position="277"/>
        <end position="296"/>
    </location>
</feature>
<dbReference type="AlphaFoldDB" id="I0IF62"/>
<dbReference type="HOGENOM" id="CLU_936431_0_0_0"/>
<dbReference type="GO" id="GO:0004175">
    <property type="term" value="F:endopeptidase activity"/>
    <property type="evidence" value="ECO:0007669"/>
    <property type="project" value="UniProtKB-ARBA"/>
</dbReference>
<keyword evidence="1" id="KW-0472">Membrane</keyword>
<keyword evidence="1" id="KW-0812">Transmembrane</keyword>
<keyword evidence="1" id="KW-1133">Transmembrane helix</keyword>
<dbReference type="EMBL" id="AP012338">
    <property type="protein sequence ID" value="BAM03900.1"/>
    <property type="molecule type" value="Genomic_DNA"/>
</dbReference>
<feature type="domain" description="CAAX prenyl protease 2/Lysostaphin resistance protein A-like" evidence="2">
    <location>
        <begin position="192"/>
        <end position="286"/>
    </location>
</feature>
<dbReference type="GO" id="GO:0080120">
    <property type="term" value="P:CAAX-box protein maturation"/>
    <property type="evidence" value="ECO:0007669"/>
    <property type="project" value="UniProtKB-ARBA"/>
</dbReference>
<dbReference type="Pfam" id="PF02517">
    <property type="entry name" value="Rce1-like"/>
    <property type="match status" value="1"/>
</dbReference>
<sequence length="297" mass="31106">MSGQSDTSEAAAPAGPADLPFHPAAGVAWVLGAVALLVWLQRRGVLREAWLRGTPRRLPPLGGWDLLAAVGLFFVGSVVAMGLAEAVLGPNPLGRPDASPWAMVLLQLGTFGLPSAWVVWRAQRVRGGLRRLGFFFRWGHLRTVLVALPAGWLLASGVLVVAALAAQGLGLESPVVQHELLLTLQERPGWRTLAPAILSAVVLAPLLEEILLRGLVQSLCVRVLGRRRRWAAIACASAGFAALHLGSVPPQTLAGLFVLGVVFGAVYERTGSLTPAVLVHAGFNAFNVAVVAAGLAG</sequence>
<evidence type="ECO:0000259" key="2">
    <source>
        <dbReference type="Pfam" id="PF02517"/>
    </source>
</evidence>
<evidence type="ECO:0000313" key="4">
    <source>
        <dbReference type="Proteomes" id="UP000007881"/>
    </source>
</evidence>
<accession>I0IF62</accession>
<dbReference type="eggNOG" id="COG1266">
    <property type="taxonomic scope" value="Bacteria"/>
</dbReference>
<feature type="transmembrane region" description="Helical" evidence="1">
    <location>
        <begin position="252"/>
        <end position="270"/>
    </location>
</feature>
<feature type="transmembrane region" description="Helical" evidence="1">
    <location>
        <begin position="189"/>
        <end position="207"/>
    </location>
</feature>
<feature type="transmembrane region" description="Helical" evidence="1">
    <location>
        <begin position="20"/>
        <end position="40"/>
    </location>
</feature>
<dbReference type="Proteomes" id="UP000007881">
    <property type="component" value="Chromosome"/>
</dbReference>
<reference evidence="3 4" key="1">
    <citation type="submission" date="2012-02" db="EMBL/GenBank/DDBJ databases">
        <title>Complete genome sequence of Phycisphaera mikurensis NBRC 102666.</title>
        <authorList>
            <person name="Ankai A."/>
            <person name="Hosoyama A."/>
            <person name="Terui Y."/>
            <person name="Sekine M."/>
            <person name="Fukai R."/>
            <person name="Kato Y."/>
            <person name="Nakamura S."/>
            <person name="Yamada-Narita S."/>
            <person name="Kawakoshi A."/>
            <person name="Fukunaga Y."/>
            <person name="Yamazaki S."/>
            <person name="Fujita N."/>
        </authorList>
    </citation>
    <scope>NUCLEOTIDE SEQUENCE [LARGE SCALE GENOMIC DNA]</scope>
    <source>
        <strain evidence="4">NBRC 102666 / KCTC 22515 / FYK2301M01</strain>
    </source>
</reference>
<evidence type="ECO:0000313" key="3">
    <source>
        <dbReference type="EMBL" id="BAM03900.1"/>
    </source>
</evidence>
<evidence type="ECO:0000256" key="1">
    <source>
        <dbReference type="SAM" id="Phobius"/>
    </source>
</evidence>
<protein>
    <recommendedName>
        <fullName evidence="2">CAAX prenyl protease 2/Lysostaphin resistance protein A-like domain-containing protein</fullName>
    </recommendedName>
</protein>
<feature type="transmembrane region" description="Helical" evidence="1">
    <location>
        <begin position="101"/>
        <end position="120"/>
    </location>
</feature>
<keyword evidence="4" id="KW-1185">Reference proteome</keyword>
<organism evidence="3 4">
    <name type="scientific">Phycisphaera mikurensis (strain NBRC 102666 / KCTC 22515 / FYK2301M01)</name>
    <dbReference type="NCBI Taxonomy" id="1142394"/>
    <lineage>
        <taxon>Bacteria</taxon>
        <taxon>Pseudomonadati</taxon>
        <taxon>Planctomycetota</taxon>
        <taxon>Phycisphaerae</taxon>
        <taxon>Phycisphaerales</taxon>
        <taxon>Phycisphaeraceae</taxon>
        <taxon>Phycisphaera</taxon>
    </lineage>
</organism>
<feature type="transmembrane region" description="Helical" evidence="1">
    <location>
        <begin position="141"/>
        <end position="169"/>
    </location>
</feature>
<dbReference type="InterPro" id="IPR003675">
    <property type="entry name" value="Rce1/LyrA-like_dom"/>
</dbReference>
<feature type="transmembrane region" description="Helical" evidence="1">
    <location>
        <begin position="228"/>
        <end position="246"/>
    </location>
</feature>
<dbReference type="RefSeq" id="WP_014437118.1">
    <property type="nucleotide sequence ID" value="NC_017080.1"/>
</dbReference>
<dbReference type="KEGG" id="phm:PSMK_17410"/>
<dbReference type="STRING" id="1142394.PSMK_17410"/>